<keyword evidence="3" id="KW-1185">Reference proteome</keyword>
<dbReference type="EMBL" id="JACBYE010000004">
    <property type="protein sequence ID" value="NYS92524.1"/>
    <property type="molecule type" value="Genomic_DNA"/>
</dbReference>
<dbReference type="Pfam" id="PF25191">
    <property type="entry name" value="DUF7832"/>
    <property type="match status" value="1"/>
</dbReference>
<evidence type="ECO:0000313" key="3">
    <source>
        <dbReference type="Proteomes" id="UP000561011"/>
    </source>
</evidence>
<sequence>MKFDDASWHTEGDFPAGLPPEAGATHIGMFLTWLIRAQHLSDEVFADAPEDIFAVQAGTMSGAEFLLTWFDGQLGDAVLSKTGADFAMAYYEGAGGDVTFLSDYAEAFSDVPGIDTLYKVPDTQDSYDRVGPMISYRYEQWLHDGRPAFLS</sequence>
<protein>
    <recommendedName>
        <fullName evidence="1">DUF7832 domain-containing protein</fullName>
    </recommendedName>
</protein>
<dbReference type="RefSeq" id="WP_179912371.1">
    <property type="nucleotide sequence ID" value="NZ_JACBYE010000004.1"/>
</dbReference>
<dbReference type="InterPro" id="IPR057154">
    <property type="entry name" value="DUF7832"/>
</dbReference>
<gene>
    <name evidence="2" type="ORF">HZZ10_03130</name>
</gene>
<proteinExistence type="predicted"/>
<reference evidence="2 3" key="1">
    <citation type="submission" date="2020-07" db="EMBL/GenBank/DDBJ databases">
        <title>MOT database genomes.</title>
        <authorList>
            <person name="Joseph S."/>
            <person name="Aduse-Opoku J."/>
            <person name="Hashim A."/>
            <person name="Wade W."/>
            <person name="Curtis M."/>
        </authorList>
    </citation>
    <scope>NUCLEOTIDE SEQUENCE [LARGE SCALE GENOMIC DNA]</scope>
    <source>
        <strain evidence="2 3">DSM 100099</strain>
    </source>
</reference>
<organism evidence="2 3">
    <name type="scientific">Sanguibacter inulinus</name>
    <dbReference type="NCBI Taxonomy" id="60922"/>
    <lineage>
        <taxon>Bacteria</taxon>
        <taxon>Bacillati</taxon>
        <taxon>Actinomycetota</taxon>
        <taxon>Actinomycetes</taxon>
        <taxon>Micrococcales</taxon>
        <taxon>Sanguibacteraceae</taxon>
        <taxon>Sanguibacter</taxon>
    </lineage>
</organism>
<evidence type="ECO:0000259" key="1">
    <source>
        <dbReference type="Pfam" id="PF25191"/>
    </source>
</evidence>
<dbReference type="AlphaFoldDB" id="A0A853ES20"/>
<evidence type="ECO:0000313" key="2">
    <source>
        <dbReference type="EMBL" id="NYS92524.1"/>
    </source>
</evidence>
<comment type="caution">
    <text evidence="2">The sequence shown here is derived from an EMBL/GenBank/DDBJ whole genome shotgun (WGS) entry which is preliminary data.</text>
</comment>
<dbReference type="Proteomes" id="UP000561011">
    <property type="component" value="Unassembled WGS sequence"/>
</dbReference>
<feature type="domain" description="DUF7832" evidence="1">
    <location>
        <begin position="2"/>
        <end position="110"/>
    </location>
</feature>
<accession>A0A853ES20</accession>
<name>A0A853ES20_9MICO</name>